<protein>
    <submittedName>
        <fullName evidence="5">AraC family transcriptional regulator</fullName>
    </submittedName>
</protein>
<evidence type="ECO:0000259" key="4">
    <source>
        <dbReference type="PROSITE" id="PS01124"/>
    </source>
</evidence>
<dbReference type="GO" id="GO:0005829">
    <property type="term" value="C:cytosol"/>
    <property type="evidence" value="ECO:0007669"/>
    <property type="project" value="TreeGrafter"/>
</dbReference>
<dbReference type="GO" id="GO:0000976">
    <property type="term" value="F:transcription cis-regulatory region binding"/>
    <property type="evidence" value="ECO:0007669"/>
    <property type="project" value="TreeGrafter"/>
</dbReference>
<evidence type="ECO:0000256" key="3">
    <source>
        <dbReference type="ARBA" id="ARBA00023163"/>
    </source>
</evidence>
<dbReference type="InterPro" id="IPR009057">
    <property type="entry name" value="Homeodomain-like_sf"/>
</dbReference>
<dbReference type="Gene3D" id="1.10.10.60">
    <property type="entry name" value="Homeodomain-like"/>
    <property type="match status" value="1"/>
</dbReference>
<dbReference type="Pfam" id="PF12833">
    <property type="entry name" value="HTH_18"/>
    <property type="match status" value="1"/>
</dbReference>
<evidence type="ECO:0000256" key="2">
    <source>
        <dbReference type="ARBA" id="ARBA00023125"/>
    </source>
</evidence>
<dbReference type="PROSITE" id="PS01124">
    <property type="entry name" value="HTH_ARAC_FAMILY_2"/>
    <property type="match status" value="1"/>
</dbReference>
<dbReference type="RefSeq" id="WP_087512718.1">
    <property type="nucleotide sequence ID" value="NZ_CP032134.1"/>
</dbReference>
<dbReference type="SUPFAM" id="SSF46689">
    <property type="entry name" value="Homeodomain-like"/>
    <property type="match status" value="1"/>
</dbReference>
<dbReference type="GO" id="GO:0003700">
    <property type="term" value="F:DNA-binding transcription factor activity"/>
    <property type="evidence" value="ECO:0007669"/>
    <property type="project" value="InterPro"/>
</dbReference>
<keyword evidence="1" id="KW-0805">Transcription regulation</keyword>
<proteinExistence type="predicted"/>
<dbReference type="EMBL" id="CP032134">
    <property type="protein sequence ID" value="AXY55659.1"/>
    <property type="molecule type" value="Genomic_DNA"/>
</dbReference>
<keyword evidence="2" id="KW-0238">DNA-binding</keyword>
<accession>A0A3B7LYS7</accession>
<dbReference type="PRINTS" id="PR00032">
    <property type="entry name" value="HTHARAC"/>
</dbReference>
<dbReference type="PANTHER" id="PTHR47894">
    <property type="entry name" value="HTH-TYPE TRANSCRIPTIONAL REGULATOR GADX"/>
    <property type="match status" value="1"/>
</dbReference>
<dbReference type="PANTHER" id="PTHR47894:SF4">
    <property type="entry name" value="HTH-TYPE TRANSCRIPTIONAL REGULATOR GADX"/>
    <property type="match status" value="1"/>
</dbReference>
<dbReference type="SMART" id="SM00342">
    <property type="entry name" value="HTH_ARAC"/>
    <property type="match status" value="1"/>
</dbReference>
<sequence length="340" mass="40211">MTKEFFSVHKYVVQNNRIGFYSWAIENGYAHIYDQVSKEWVDLDNYNNDRVPLEIVSQEYNQIAGLIHEPNLGLKVVQNYNLQRSPFYYVMKFSLEPILSRNIELPEILVLRMASHYYGMMTEVVAMHCEEYNHNIVVDFKPSLPELVSKHQIEGMMFAFSRLVHHFIEKRPVGVQFTHQQEVINDELYHQTFYCQPTFSHDMNKLIYQTSVITHESDYPLLINPIIHAIKMQFPQILFNEMVRITLQVTLGFVSPTRENIARTLSMSIRTMQRRLKEEGMNFNDILLEVRKNRINHYLNASQLTLDKISLLMGYKATSQFHKAFRSWFGLTPKEYRAKI</sequence>
<reference evidence="6" key="1">
    <citation type="submission" date="2018-09" db="EMBL/GenBank/DDBJ databases">
        <title>The complete genome of Acinetobacter sp. strain WCHAc010005.</title>
        <authorList>
            <person name="Hu Y."/>
            <person name="Long H."/>
            <person name="Feng Y."/>
            <person name="Zong Z."/>
        </authorList>
    </citation>
    <scope>NUCLEOTIDE SEQUENCE [LARGE SCALE GENOMIC DNA]</scope>
    <source>
        <strain evidence="6">WCHAc010005</strain>
    </source>
</reference>
<dbReference type="AlphaFoldDB" id="A0A3B7LYS7"/>
<gene>
    <name evidence="5" type="ORF">CDG60_03050</name>
</gene>
<feature type="domain" description="HTH araC/xylS-type" evidence="4">
    <location>
        <begin position="259"/>
        <end position="339"/>
    </location>
</feature>
<keyword evidence="3" id="KW-0804">Transcription</keyword>
<evidence type="ECO:0000313" key="6">
    <source>
        <dbReference type="Proteomes" id="UP000263753"/>
    </source>
</evidence>
<dbReference type="InterPro" id="IPR020449">
    <property type="entry name" value="Tscrpt_reg_AraC-type_HTH"/>
</dbReference>
<evidence type="ECO:0000256" key="1">
    <source>
        <dbReference type="ARBA" id="ARBA00023015"/>
    </source>
</evidence>
<evidence type="ECO:0000313" key="5">
    <source>
        <dbReference type="EMBL" id="AXY55659.1"/>
    </source>
</evidence>
<dbReference type="Proteomes" id="UP000263753">
    <property type="component" value="Chromosome"/>
</dbReference>
<dbReference type="InterPro" id="IPR018060">
    <property type="entry name" value="HTH_AraC"/>
</dbReference>
<organism evidence="5 6">
    <name type="scientific">Acinetobacter chinensis</name>
    <dbReference type="NCBI Taxonomy" id="2004650"/>
    <lineage>
        <taxon>Bacteria</taxon>
        <taxon>Pseudomonadati</taxon>
        <taxon>Pseudomonadota</taxon>
        <taxon>Gammaproteobacteria</taxon>
        <taxon>Moraxellales</taxon>
        <taxon>Moraxellaceae</taxon>
        <taxon>Acinetobacter</taxon>
    </lineage>
</organism>
<name>A0A3B7LYS7_9GAMM</name>
<dbReference type="KEGG" id="achi:CDG60_03050"/>